<evidence type="ECO:0000313" key="3">
    <source>
        <dbReference type="Proteomes" id="UP000246991"/>
    </source>
</evidence>
<gene>
    <name evidence="2" type="ORF">C7212DRAFT_324834</name>
</gene>
<comment type="caution">
    <text evidence="2">The sequence shown here is derived from an EMBL/GenBank/DDBJ whole genome shotgun (WGS) entry which is preliminary data.</text>
</comment>
<name>A0A317SLT0_9PEZI</name>
<accession>A0A317SLT0</accession>
<dbReference type="Proteomes" id="UP000246991">
    <property type="component" value="Unassembled WGS sequence"/>
</dbReference>
<evidence type="ECO:0000313" key="2">
    <source>
        <dbReference type="EMBL" id="PWW75414.1"/>
    </source>
</evidence>
<proteinExistence type="predicted"/>
<feature type="region of interest" description="Disordered" evidence="1">
    <location>
        <begin position="64"/>
        <end position="100"/>
    </location>
</feature>
<dbReference type="EMBL" id="PYWC01000046">
    <property type="protein sequence ID" value="PWW75414.1"/>
    <property type="molecule type" value="Genomic_DNA"/>
</dbReference>
<keyword evidence="3" id="KW-1185">Reference proteome</keyword>
<sequence>MDDDGEGVPLEVVALGTNMPSTQEIRDLLDDEGHVSRGYMGSGLPTGFTRSTHLSYNSGIQRAEQCDIEDESEDDEEVEQGHPDAGAATAEERTTGSISPYSFYGMGSLPGQVFRFHVNKPFSFGV</sequence>
<feature type="compositionally biased region" description="Acidic residues" evidence="1">
    <location>
        <begin position="66"/>
        <end position="78"/>
    </location>
</feature>
<protein>
    <submittedName>
        <fullName evidence="2">Uncharacterized protein</fullName>
    </submittedName>
</protein>
<dbReference type="AlphaFoldDB" id="A0A317SLT0"/>
<reference evidence="2 3" key="1">
    <citation type="submission" date="2018-03" db="EMBL/GenBank/DDBJ databases">
        <title>Genomes of Pezizomycetes fungi and the evolution of truffles.</title>
        <authorList>
            <person name="Murat C."/>
            <person name="Payen T."/>
            <person name="Noel B."/>
            <person name="Kuo A."/>
            <person name="Martin F.M."/>
        </authorList>
    </citation>
    <scope>NUCLEOTIDE SEQUENCE [LARGE SCALE GENOMIC DNA]</scope>
    <source>
        <strain evidence="2">091103-1</strain>
    </source>
</reference>
<organism evidence="2 3">
    <name type="scientific">Tuber magnatum</name>
    <name type="common">white Piedmont truffle</name>
    <dbReference type="NCBI Taxonomy" id="42249"/>
    <lineage>
        <taxon>Eukaryota</taxon>
        <taxon>Fungi</taxon>
        <taxon>Dikarya</taxon>
        <taxon>Ascomycota</taxon>
        <taxon>Pezizomycotina</taxon>
        <taxon>Pezizomycetes</taxon>
        <taxon>Pezizales</taxon>
        <taxon>Tuberaceae</taxon>
        <taxon>Tuber</taxon>
    </lineage>
</organism>
<evidence type="ECO:0000256" key="1">
    <source>
        <dbReference type="SAM" id="MobiDB-lite"/>
    </source>
</evidence>